<dbReference type="RefSeq" id="WP_190056751.1">
    <property type="nucleotide sequence ID" value="NZ_BMWH01000004.1"/>
</dbReference>
<evidence type="ECO:0008006" key="3">
    <source>
        <dbReference type="Google" id="ProtNLM"/>
    </source>
</evidence>
<name>A0A918R0P7_9ACTN</name>
<dbReference type="AlphaFoldDB" id="A0A918R0P7"/>
<evidence type="ECO:0000313" key="1">
    <source>
        <dbReference type="EMBL" id="GGZ80246.1"/>
    </source>
</evidence>
<reference evidence="1" key="2">
    <citation type="submission" date="2020-09" db="EMBL/GenBank/DDBJ databases">
        <authorList>
            <person name="Sun Q."/>
            <person name="Ohkuma M."/>
        </authorList>
    </citation>
    <scope>NUCLEOTIDE SEQUENCE</scope>
    <source>
        <strain evidence="1">JCM 5016</strain>
    </source>
</reference>
<keyword evidence="2" id="KW-1185">Reference proteome</keyword>
<accession>A0A918R0P7</accession>
<protein>
    <recommendedName>
        <fullName evidence="3">HK97 gp10 family phage protein</fullName>
    </recommendedName>
</protein>
<dbReference type="Proteomes" id="UP000623010">
    <property type="component" value="Unassembled WGS sequence"/>
</dbReference>
<comment type="caution">
    <text evidence="1">The sequence shown here is derived from an EMBL/GenBank/DDBJ whole genome shotgun (WGS) entry which is preliminary data.</text>
</comment>
<reference evidence="1" key="1">
    <citation type="journal article" date="2014" name="Int. J. Syst. Evol. Microbiol.">
        <title>Complete genome sequence of Corynebacterium casei LMG S-19264T (=DSM 44701T), isolated from a smear-ripened cheese.</title>
        <authorList>
            <consortium name="US DOE Joint Genome Institute (JGI-PGF)"/>
            <person name="Walter F."/>
            <person name="Albersmeier A."/>
            <person name="Kalinowski J."/>
            <person name="Ruckert C."/>
        </authorList>
    </citation>
    <scope>NUCLEOTIDE SEQUENCE</scope>
    <source>
        <strain evidence="1">JCM 5016</strain>
    </source>
</reference>
<sequence>MVGPPFELRVQETHEGLQALVRALRAEEDGKELRRDLAKNMRAALRPAAAEAKSAIMAMSSSGPGVSPALRSSIAKKIRPEVKLGGRWSGARVKAFKTRNVRGFPNAPKRTNRPGGWRHPVFGDRDRWVTQHGKLRWFDDAFEGREHTYRQAVLDAMEAMARRIADRAR</sequence>
<organism evidence="1 2">
    <name type="scientific">Streptomyces echinoruber</name>
    <dbReference type="NCBI Taxonomy" id="68898"/>
    <lineage>
        <taxon>Bacteria</taxon>
        <taxon>Bacillati</taxon>
        <taxon>Actinomycetota</taxon>
        <taxon>Actinomycetes</taxon>
        <taxon>Kitasatosporales</taxon>
        <taxon>Streptomycetaceae</taxon>
        <taxon>Streptomyces</taxon>
    </lineage>
</organism>
<proteinExistence type="predicted"/>
<dbReference type="EMBL" id="BMWH01000004">
    <property type="protein sequence ID" value="GGZ80246.1"/>
    <property type="molecule type" value="Genomic_DNA"/>
</dbReference>
<gene>
    <name evidence="1" type="ORF">GCM10010389_17510</name>
</gene>
<evidence type="ECO:0000313" key="2">
    <source>
        <dbReference type="Proteomes" id="UP000623010"/>
    </source>
</evidence>